<evidence type="ECO:0000313" key="2">
    <source>
        <dbReference type="Proteomes" id="UP000091918"/>
    </source>
</evidence>
<gene>
    <name evidence="1" type="ORF">ACJ72_08176</name>
</gene>
<keyword evidence="2" id="KW-1185">Reference proteome</keyword>
<protein>
    <submittedName>
        <fullName evidence="1">Uncharacterized protein</fullName>
    </submittedName>
</protein>
<dbReference type="Pfam" id="PF11917">
    <property type="entry name" value="DUF3435"/>
    <property type="match status" value="1"/>
</dbReference>
<organism evidence="1 2">
    <name type="scientific">Emergomyces africanus</name>
    <dbReference type="NCBI Taxonomy" id="1955775"/>
    <lineage>
        <taxon>Eukaryota</taxon>
        <taxon>Fungi</taxon>
        <taxon>Dikarya</taxon>
        <taxon>Ascomycota</taxon>
        <taxon>Pezizomycotina</taxon>
        <taxon>Eurotiomycetes</taxon>
        <taxon>Eurotiomycetidae</taxon>
        <taxon>Onygenales</taxon>
        <taxon>Ajellomycetaceae</taxon>
        <taxon>Emergomyces</taxon>
    </lineage>
</organism>
<accession>A0A1B7NL26</accession>
<dbReference type="AlphaFoldDB" id="A0A1B7NL26"/>
<evidence type="ECO:0000313" key="1">
    <source>
        <dbReference type="EMBL" id="OAX77523.1"/>
    </source>
</evidence>
<name>A0A1B7NL26_9EURO</name>
<dbReference type="OrthoDB" id="4183762at2759"/>
<dbReference type="Proteomes" id="UP000091918">
    <property type="component" value="Unassembled WGS sequence"/>
</dbReference>
<dbReference type="PANTHER" id="PTHR37535:SF4">
    <property type="entry name" value="FLUG DOMAIN-CONTAINING PROTEIN"/>
    <property type="match status" value="1"/>
</dbReference>
<dbReference type="STRING" id="1658172.A0A1B7NL26"/>
<dbReference type="EMBL" id="LGUA01002398">
    <property type="protein sequence ID" value="OAX77523.1"/>
    <property type="molecule type" value="Genomic_DNA"/>
</dbReference>
<proteinExistence type="predicted"/>
<reference evidence="1 2" key="1">
    <citation type="submission" date="2015-07" db="EMBL/GenBank/DDBJ databases">
        <title>Emmonsia species relationships and genome sequence.</title>
        <authorList>
            <person name="Cuomo C.A."/>
            <person name="Schwartz I.S."/>
            <person name="Kenyon C."/>
            <person name="de Hoog G.S."/>
            <person name="Govender N.P."/>
            <person name="Botha A."/>
            <person name="Moreno L."/>
            <person name="de Vries M."/>
            <person name="Munoz J.F."/>
            <person name="Stielow J.B."/>
        </authorList>
    </citation>
    <scope>NUCLEOTIDE SEQUENCE [LARGE SCALE GENOMIC DNA]</scope>
    <source>
        <strain evidence="1 2">CBS 136260</strain>
    </source>
</reference>
<sequence length="230" mass="27470">FVLQLEPSDPQYWLENLTMNVIECFLRWYLETHNVRSLTDFLIFIRFWRLYYCSELNKGSFPYDLKHQTKNLVCGQLKKEFDLSETVKFQPYVNSDDLLYHLYHSLAISNIFYVTNRQRNQHATLRKMMTATSARPGTLVCNTDYCRQKKNALCWGDIELFMIVNSDHPSCKILLMHVKHRLNKSKRNKSRVPQYTYIERNDNLGLCVIQDILEYELEDEVFASEFIRVL</sequence>
<feature type="non-terminal residue" evidence="1">
    <location>
        <position position="1"/>
    </location>
</feature>
<dbReference type="PANTHER" id="PTHR37535">
    <property type="entry name" value="FLUG DOMAIN PROTEIN"/>
    <property type="match status" value="1"/>
</dbReference>
<dbReference type="InterPro" id="IPR021842">
    <property type="entry name" value="DUF3435"/>
</dbReference>
<comment type="caution">
    <text evidence="1">The sequence shown here is derived from an EMBL/GenBank/DDBJ whole genome shotgun (WGS) entry which is preliminary data.</text>
</comment>